<keyword evidence="5" id="KW-0540">Nuclease</keyword>
<dbReference type="Gene3D" id="3.30.420.10">
    <property type="entry name" value="Ribonuclease H-like superfamily/Ribonuclease H"/>
    <property type="match status" value="1"/>
</dbReference>
<dbReference type="CDD" id="cd09274">
    <property type="entry name" value="RNase_HI_RT_Ty3"/>
    <property type="match status" value="1"/>
</dbReference>
<dbReference type="PANTHER" id="PTHR37984">
    <property type="entry name" value="PROTEIN CBG26694"/>
    <property type="match status" value="1"/>
</dbReference>
<dbReference type="SUPFAM" id="SSF56672">
    <property type="entry name" value="DNA/RNA polymerases"/>
    <property type="match status" value="1"/>
</dbReference>
<dbReference type="Pfam" id="PF17921">
    <property type="entry name" value="Integrase_H2C2"/>
    <property type="match status" value="1"/>
</dbReference>
<evidence type="ECO:0000256" key="3">
    <source>
        <dbReference type="ARBA" id="ARBA00022679"/>
    </source>
</evidence>
<evidence type="ECO:0000256" key="11">
    <source>
        <dbReference type="ARBA" id="ARBA00022908"/>
    </source>
</evidence>
<keyword evidence="14" id="KW-0238">DNA-binding</keyword>
<keyword evidence="15" id="KW-0233">DNA recombination</keyword>
<dbReference type="PROSITE" id="PS50878">
    <property type="entry name" value="RT_POL"/>
    <property type="match status" value="1"/>
</dbReference>
<dbReference type="EC" id="2.7.7.49" evidence="1"/>
<dbReference type="PROSITE" id="PS50158">
    <property type="entry name" value="ZF_CCHC"/>
    <property type="match status" value="1"/>
</dbReference>
<dbReference type="InterPro" id="IPR041373">
    <property type="entry name" value="RT_RNaseH"/>
</dbReference>
<evidence type="ECO:0000256" key="10">
    <source>
        <dbReference type="ARBA" id="ARBA00022842"/>
    </source>
</evidence>
<evidence type="ECO:0000256" key="1">
    <source>
        <dbReference type="ARBA" id="ARBA00012493"/>
    </source>
</evidence>
<evidence type="ECO:0000256" key="17">
    <source>
        <dbReference type="SAM" id="MobiDB-lite"/>
    </source>
</evidence>
<keyword evidence="6" id="KW-0479">Metal-binding</keyword>
<accession>A0ABQ7U5U0</accession>
<keyword evidence="16" id="KW-0863">Zinc-finger</keyword>
<evidence type="ECO:0000313" key="22">
    <source>
        <dbReference type="Proteomes" id="UP000826656"/>
    </source>
</evidence>
<dbReference type="InterPro" id="IPR041588">
    <property type="entry name" value="Integrase_H2C2"/>
</dbReference>
<dbReference type="PROSITE" id="PS50994">
    <property type="entry name" value="INTEGRASE"/>
    <property type="match status" value="1"/>
</dbReference>
<organism evidence="21 22">
    <name type="scientific">Solanum tuberosum</name>
    <name type="common">Potato</name>
    <dbReference type="NCBI Taxonomy" id="4113"/>
    <lineage>
        <taxon>Eukaryota</taxon>
        <taxon>Viridiplantae</taxon>
        <taxon>Streptophyta</taxon>
        <taxon>Embryophyta</taxon>
        <taxon>Tracheophyta</taxon>
        <taxon>Spermatophyta</taxon>
        <taxon>Magnoliopsida</taxon>
        <taxon>eudicotyledons</taxon>
        <taxon>Gunneridae</taxon>
        <taxon>Pentapetalae</taxon>
        <taxon>asterids</taxon>
        <taxon>lamiids</taxon>
        <taxon>Solanales</taxon>
        <taxon>Solanaceae</taxon>
        <taxon>Solanoideae</taxon>
        <taxon>Solaneae</taxon>
        <taxon>Solanum</taxon>
    </lineage>
</organism>
<evidence type="ECO:0000256" key="15">
    <source>
        <dbReference type="ARBA" id="ARBA00023172"/>
    </source>
</evidence>
<dbReference type="SUPFAM" id="SSF53098">
    <property type="entry name" value="Ribonuclease H-like"/>
    <property type="match status" value="1"/>
</dbReference>
<feature type="region of interest" description="Disordered" evidence="17">
    <location>
        <begin position="1"/>
        <end position="20"/>
    </location>
</feature>
<keyword evidence="8" id="KW-0255">Endonuclease</keyword>
<dbReference type="InterPro" id="IPR043128">
    <property type="entry name" value="Rev_trsase/Diguanyl_cyclase"/>
</dbReference>
<evidence type="ECO:0000256" key="2">
    <source>
        <dbReference type="ARBA" id="ARBA00022670"/>
    </source>
</evidence>
<dbReference type="Gene3D" id="3.30.70.270">
    <property type="match status" value="2"/>
</dbReference>
<dbReference type="SMART" id="SM00343">
    <property type="entry name" value="ZnF_C2HC"/>
    <property type="match status" value="1"/>
</dbReference>
<dbReference type="InterPro" id="IPR021109">
    <property type="entry name" value="Peptidase_aspartic_dom_sf"/>
</dbReference>
<gene>
    <name evidence="21" type="ORF">KY290_035219</name>
</gene>
<evidence type="ECO:0000259" key="18">
    <source>
        <dbReference type="PROSITE" id="PS50158"/>
    </source>
</evidence>
<dbReference type="InterPro" id="IPR001878">
    <property type="entry name" value="Znf_CCHC"/>
</dbReference>
<dbReference type="PANTHER" id="PTHR37984:SF5">
    <property type="entry name" value="PROTEIN NYNRIN-LIKE"/>
    <property type="match status" value="1"/>
</dbReference>
<keyword evidence="16" id="KW-0862">Zinc</keyword>
<dbReference type="Pfam" id="PF24626">
    <property type="entry name" value="SH3_Tf2-1"/>
    <property type="match status" value="1"/>
</dbReference>
<dbReference type="Gene3D" id="3.10.10.10">
    <property type="entry name" value="HIV Type 1 Reverse Transcriptase, subunit A, domain 1"/>
    <property type="match status" value="1"/>
</dbReference>
<evidence type="ECO:0000256" key="12">
    <source>
        <dbReference type="ARBA" id="ARBA00022918"/>
    </source>
</evidence>
<sequence length="1488" mass="169379">MPNMRGRRARSPEEPPTNGELRDALTMLAQVVTNQVQQGAQAPRTTTPGERVRDFMRMNPPVFHGSKVDEDPQEFIDEVCKILTIMDVGACEKAELAAYQLKGVAQIWFDQWNGEKGNGYVVLWEEFKLAFLNRFFPLELREAKLVEFMNLKQGAMSVREYALKFVQLSKYAPHLVADSRSRMNKFVMGVSDLVSEECRSAMLIGDMDLSRLMTYAEQMEEEKLRKKRGHEAKRARLENRFPKGARFHQGRGNPHVNRGFAINVPRPQGGGEVGSMDVCPKCGRKHGGPFMKGSGACFECGEVGHKRFECPKIRNKVRSANTTPLGRGASQSGAPRNNRFYALHGRQGVNETPDVVTGMLQIFNLDVYTLIDPGATLSFVTPLVARKFHVESELLHESYEVSTPIGVSIVARKVYRNCPVCILNKLLPCDLVELNMVDFDVILVMDWLHAYYASIDCMTRKVKFRFPNEPVLEWESRDVVVKGKFISCIKAHRLISKGCLYHIVRVNDVESKVPPIESIPVVNEFLDVFPEDLPGVPPEREIDLGIDLLPDTQPISIPPYRMAPAELKEQLKDLLEKGFIRPSHSPWGAPVLFVKKKDGSLRMCIDYRQLNRVTVKNRYPLPRIDDLFDQLHGASHFSKIDLRSGYHQVKVRECDILKTAFRTRYGHYEFVVMSFGLTNVAALFMDLMNRVFKPYLDSFVVVFIDDILIYSRGEEEHKGHLRVVLQRLREEKLYAKYEKCEFWLKEVAFLGHVVSGDGIKVDPKKTDVIRNWPRPLTPSDIRSFLGLAGYYRRFVEGFSSLASPMTKLTQKKAKFVWSDECEESFQTLKQRLVSAPILSLPDGLKGFVVYCDASHIGLGCVLMQSGKVIAYASRQLKVHEKNYPTHDLELAAVVFALKIWRHYLYGVHVDIFTDHKNLQYVFTQKDLNLRQMRWLEFLKDYDMSVHYHPGKANVVADALSRVSMGSLAHVDEGSKELAKEVHRLAKLGVRLEGVDSGGVVVVDGSRSSLVDEVIVKQDLDPSLVELKASVSSGKVEVFSQGGDGALRYQGRLCVPCVDGVRERILDEAHNSFYSIHPGSTKMYRDLRDVYWWGGMKKDIAKFVSGCHCCQQVKAEHQRPGGLTQDIEIPTWKWEESNMDFVVGLPKARRGFDSVWVVVDRMTKSAHFLPVKTTYGAEEYAKLYIHELVRLHGIPLSIISDRGAQFTSHFWKSFQRGLGTNVKLSTAFHPQTDGQAERTIQTLEDMLRACVLELKGSWDDHLPLIEFAYNNSYYSSIGMAPFEALYGRRCRSPLGWFEVGEVALLGPDLVMDALEKVRMIRERLKTAQSRQKSYADVRRRDLEFKVGDWVYLKVSPMKGVIRFGKKGKLSPRYVGPYEVIRRVGKVAYELGLPKEMELVHPVFHVSMLRKCVGDPNAIVPLEVVGVVEDNLTYEEVPVQILDRQVKRLRNKEVASVKVLWRNQQVESATWEAEADMQRHYPYLFNSTQA</sequence>
<keyword evidence="2" id="KW-0645">Protease</keyword>
<evidence type="ECO:0000256" key="9">
    <source>
        <dbReference type="ARBA" id="ARBA00022801"/>
    </source>
</evidence>
<keyword evidence="12" id="KW-0695">RNA-directed DNA polymerase</keyword>
<keyword evidence="3" id="KW-0808">Transferase</keyword>
<dbReference type="Pfam" id="PF17917">
    <property type="entry name" value="RT_RNaseH"/>
    <property type="match status" value="1"/>
</dbReference>
<dbReference type="CDD" id="cd00303">
    <property type="entry name" value="retropepsin_like"/>
    <property type="match status" value="1"/>
</dbReference>
<evidence type="ECO:0000256" key="7">
    <source>
        <dbReference type="ARBA" id="ARBA00022750"/>
    </source>
</evidence>
<keyword evidence="9" id="KW-0378">Hydrolase</keyword>
<evidence type="ECO:0000259" key="19">
    <source>
        <dbReference type="PROSITE" id="PS50878"/>
    </source>
</evidence>
<keyword evidence="4" id="KW-0548">Nucleotidyltransferase</keyword>
<dbReference type="InterPro" id="IPR005162">
    <property type="entry name" value="Retrotrans_gag_dom"/>
</dbReference>
<dbReference type="InterPro" id="IPR056924">
    <property type="entry name" value="SH3_Tf2-1"/>
</dbReference>
<dbReference type="EMBL" id="JAIVGD010000026">
    <property type="protein sequence ID" value="KAH0742176.1"/>
    <property type="molecule type" value="Genomic_DNA"/>
</dbReference>
<keyword evidence="11" id="KW-0229">DNA integration</keyword>
<evidence type="ECO:0000256" key="13">
    <source>
        <dbReference type="ARBA" id="ARBA00022932"/>
    </source>
</evidence>
<comment type="caution">
    <text evidence="21">The sequence shown here is derived from an EMBL/GenBank/DDBJ whole genome shotgun (WGS) entry which is preliminary data.</text>
</comment>
<keyword evidence="13" id="KW-0239">DNA-directed DNA polymerase</keyword>
<proteinExistence type="predicted"/>
<keyword evidence="7" id="KW-0064">Aspartyl protease</keyword>
<reference evidence="21 22" key="1">
    <citation type="journal article" date="2021" name="bioRxiv">
        <title>Chromosome-scale and haplotype-resolved genome assembly of a tetraploid potato cultivar.</title>
        <authorList>
            <person name="Sun H."/>
            <person name="Jiao W.-B."/>
            <person name="Krause K."/>
            <person name="Campoy J.A."/>
            <person name="Goel M."/>
            <person name="Folz-Donahue K."/>
            <person name="Kukat C."/>
            <person name="Huettel B."/>
            <person name="Schneeberger K."/>
        </authorList>
    </citation>
    <scope>NUCLEOTIDE SEQUENCE [LARGE SCALE GENOMIC DNA]</scope>
    <source>
        <strain evidence="21">SolTubOtavaFocal</strain>
        <tissue evidence="21">Leaves</tissue>
    </source>
</reference>
<dbReference type="Pfam" id="PF03732">
    <property type="entry name" value="Retrotrans_gag"/>
    <property type="match status" value="1"/>
</dbReference>
<dbReference type="InterPro" id="IPR050951">
    <property type="entry name" value="Retrovirus_Pol_polyprotein"/>
</dbReference>
<dbReference type="InterPro" id="IPR001584">
    <property type="entry name" value="Integrase_cat-core"/>
</dbReference>
<evidence type="ECO:0000256" key="4">
    <source>
        <dbReference type="ARBA" id="ARBA00022695"/>
    </source>
</evidence>
<keyword evidence="22" id="KW-1185">Reference proteome</keyword>
<dbReference type="Gene3D" id="2.40.70.10">
    <property type="entry name" value="Acid Proteases"/>
    <property type="match status" value="1"/>
</dbReference>
<dbReference type="Pfam" id="PF00078">
    <property type="entry name" value="RVT_1"/>
    <property type="match status" value="1"/>
</dbReference>
<feature type="domain" description="Integrase catalytic" evidence="20">
    <location>
        <begin position="1125"/>
        <end position="1288"/>
    </location>
</feature>
<dbReference type="Gene3D" id="1.10.340.70">
    <property type="match status" value="1"/>
</dbReference>
<feature type="domain" description="Reverse transcriptase" evidence="19">
    <location>
        <begin position="575"/>
        <end position="754"/>
    </location>
</feature>
<evidence type="ECO:0000256" key="16">
    <source>
        <dbReference type="PROSITE-ProRule" id="PRU00047"/>
    </source>
</evidence>
<dbReference type="SUPFAM" id="SSF57756">
    <property type="entry name" value="Retrovirus zinc finger-like domains"/>
    <property type="match status" value="1"/>
</dbReference>
<dbReference type="Pfam" id="PF08284">
    <property type="entry name" value="RVP_2"/>
    <property type="match status" value="1"/>
</dbReference>
<dbReference type="InterPro" id="IPR012337">
    <property type="entry name" value="RNaseH-like_sf"/>
</dbReference>
<dbReference type="InterPro" id="IPR043502">
    <property type="entry name" value="DNA/RNA_pol_sf"/>
</dbReference>
<protein>
    <recommendedName>
        <fullName evidence="1">RNA-directed DNA polymerase</fullName>
        <ecNumber evidence="1">2.7.7.49</ecNumber>
    </recommendedName>
</protein>
<feature type="domain" description="CCHC-type" evidence="18">
    <location>
        <begin position="297"/>
        <end position="312"/>
    </location>
</feature>
<dbReference type="InterPro" id="IPR036875">
    <property type="entry name" value="Znf_CCHC_sf"/>
</dbReference>
<evidence type="ECO:0000313" key="21">
    <source>
        <dbReference type="EMBL" id="KAH0742176.1"/>
    </source>
</evidence>
<evidence type="ECO:0000256" key="14">
    <source>
        <dbReference type="ARBA" id="ARBA00023125"/>
    </source>
</evidence>
<name>A0ABQ7U5U0_SOLTU</name>
<evidence type="ECO:0000256" key="8">
    <source>
        <dbReference type="ARBA" id="ARBA00022759"/>
    </source>
</evidence>
<dbReference type="CDD" id="cd01647">
    <property type="entry name" value="RT_LTR"/>
    <property type="match status" value="1"/>
</dbReference>
<evidence type="ECO:0000256" key="6">
    <source>
        <dbReference type="ARBA" id="ARBA00022723"/>
    </source>
</evidence>
<dbReference type="Proteomes" id="UP000826656">
    <property type="component" value="Unassembled WGS sequence"/>
</dbReference>
<evidence type="ECO:0000259" key="20">
    <source>
        <dbReference type="PROSITE" id="PS50994"/>
    </source>
</evidence>
<dbReference type="InterPro" id="IPR036397">
    <property type="entry name" value="RNaseH_sf"/>
</dbReference>
<dbReference type="InterPro" id="IPR000477">
    <property type="entry name" value="RT_dom"/>
</dbReference>
<evidence type="ECO:0000256" key="5">
    <source>
        <dbReference type="ARBA" id="ARBA00022722"/>
    </source>
</evidence>
<keyword evidence="10" id="KW-0460">Magnesium</keyword>